<evidence type="ECO:0000313" key="3">
    <source>
        <dbReference type="EMBL" id="GIE46481.1"/>
    </source>
</evidence>
<evidence type="ECO:0000256" key="2">
    <source>
        <dbReference type="SAM" id="Phobius"/>
    </source>
</evidence>
<accession>A0A919JA20</accession>
<protein>
    <submittedName>
        <fullName evidence="3">Uncharacterized protein</fullName>
    </submittedName>
</protein>
<organism evidence="3 4">
    <name type="scientific">Actinoplanes nipponensis</name>
    <dbReference type="NCBI Taxonomy" id="135950"/>
    <lineage>
        <taxon>Bacteria</taxon>
        <taxon>Bacillati</taxon>
        <taxon>Actinomycetota</taxon>
        <taxon>Actinomycetes</taxon>
        <taxon>Micromonosporales</taxon>
        <taxon>Micromonosporaceae</taxon>
        <taxon>Actinoplanes</taxon>
    </lineage>
</organism>
<dbReference type="Proteomes" id="UP000647172">
    <property type="component" value="Unassembled WGS sequence"/>
</dbReference>
<dbReference type="AlphaFoldDB" id="A0A919JA20"/>
<feature type="compositionally biased region" description="Pro residues" evidence="1">
    <location>
        <begin position="203"/>
        <end position="222"/>
    </location>
</feature>
<feature type="transmembrane region" description="Helical" evidence="2">
    <location>
        <begin position="74"/>
        <end position="95"/>
    </location>
</feature>
<sequence>MTMWRKARTEVAGAWRSVRYDLARPERGGGVPVVRRGAGHPDVTSTGYGTFGGTGLNGAPRTSYGELVTRPRRLAAASAFGVLAVAGAAGSYFAVVNGMGTLVDKPAGVEPYPLAAAAPGEAAGELSNSGLGRGTANAGGRPAPAAPVAAPAQPVPGTIRVLPTTAGVTSPAGTPARAVVPRPPRSPAATKPSTRPAECCLTPPVPTPAPPAPTPYSPPATPAPTSSSPDTGESPEPSASPDSAAPSGSGATAGPDESESRTGPHGRR</sequence>
<feature type="region of interest" description="Disordered" evidence="1">
    <location>
        <begin position="123"/>
        <end position="268"/>
    </location>
</feature>
<name>A0A919JA20_9ACTN</name>
<keyword evidence="2" id="KW-0812">Transmembrane</keyword>
<gene>
    <name evidence="3" type="ORF">Ani05nite_00150</name>
</gene>
<dbReference type="EMBL" id="BOMQ01000001">
    <property type="protein sequence ID" value="GIE46481.1"/>
    <property type="molecule type" value="Genomic_DNA"/>
</dbReference>
<dbReference type="RefSeq" id="WP_203762408.1">
    <property type="nucleotide sequence ID" value="NZ_BAAAYJ010000042.1"/>
</dbReference>
<reference evidence="3" key="1">
    <citation type="submission" date="2021-01" db="EMBL/GenBank/DDBJ databases">
        <title>Whole genome shotgun sequence of Actinoplanes nipponensis NBRC 14063.</title>
        <authorList>
            <person name="Komaki H."/>
            <person name="Tamura T."/>
        </authorList>
    </citation>
    <scope>NUCLEOTIDE SEQUENCE</scope>
    <source>
        <strain evidence="3">NBRC 14063</strain>
    </source>
</reference>
<feature type="compositionally biased region" description="Low complexity" evidence="1">
    <location>
        <begin position="171"/>
        <end position="180"/>
    </location>
</feature>
<evidence type="ECO:0000256" key="1">
    <source>
        <dbReference type="SAM" id="MobiDB-lite"/>
    </source>
</evidence>
<feature type="compositionally biased region" description="Low complexity" evidence="1">
    <location>
        <begin position="134"/>
        <end position="158"/>
    </location>
</feature>
<keyword evidence="2" id="KW-1133">Transmembrane helix</keyword>
<comment type="caution">
    <text evidence="3">The sequence shown here is derived from an EMBL/GenBank/DDBJ whole genome shotgun (WGS) entry which is preliminary data.</text>
</comment>
<keyword evidence="2" id="KW-0472">Membrane</keyword>
<keyword evidence="4" id="KW-1185">Reference proteome</keyword>
<evidence type="ECO:0000313" key="4">
    <source>
        <dbReference type="Proteomes" id="UP000647172"/>
    </source>
</evidence>
<proteinExistence type="predicted"/>
<feature type="region of interest" description="Disordered" evidence="1">
    <location>
        <begin position="31"/>
        <end position="54"/>
    </location>
</feature>
<feature type="compositionally biased region" description="Low complexity" evidence="1">
    <location>
        <begin position="223"/>
        <end position="255"/>
    </location>
</feature>